<keyword evidence="1" id="KW-0812">Transmembrane</keyword>
<dbReference type="InterPro" id="IPR006342">
    <property type="entry name" value="FkbM_mtfrase"/>
</dbReference>
<protein>
    <submittedName>
        <fullName evidence="3">FkbM family methyltransferase</fullName>
    </submittedName>
</protein>
<dbReference type="Pfam" id="PF05050">
    <property type="entry name" value="Methyltransf_21"/>
    <property type="match status" value="1"/>
</dbReference>
<dbReference type="NCBIfam" id="TIGR01444">
    <property type="entry name" value="fkbM_fam"/>
    <property type="match status" value="1"/>
</dbReference>
<dbReference type="InterPro" id="IPR029063">
    <property type="entry name" value="SAM-dependent_MTases_sf"/>
</dbReference>
<dbReference type="InterPro" id="IPR052514">
    <property type="entry name" value="SAM-dependent_MTase"/>
</dbReference>
<proteinExistence type="predicted"/>
<evidence type="ECO:0000313" key="3">
    <source>
        <dbReference type="EMBL" id="NOU92417.1"/>
    </source>
</evidence>
<organism evidence="3 4">
    <name type="scientific">Paenibacillus foliorum</name>
    <dbReference type="NCBI Taxonomy" id="2654974"/>
    <lineage>
        <taxon>Bacteria</taxon>
        <taxon>Bacillati</taxon>
        <taxon>Bacillota</taxon>
        <taxon>Bacilli</taxon>
        <taxon>Bacillales</taxon>
        <taxon>Paenibacillaceae</taxon>
        <taxon>Paenibacillus</taxon>
    </lineage>
</organism>
<dbReference type="Gene3D" id="3.40.50.150">
    <property type="entry name" value="Vaccinia Virus protein VP39"/>
    <property type="match status" value="1"/>
</dbReference>
<dbReference type="GO" id="GO:0032259">
    <property type="term" value="P:methylation"/>
    <property type="evidence" value="ECO:0007669"/>
    <property type="project" value="UniProtKB-KW"/>
</dbReference>
<evidence type="ECO:0000313" key="4">
    <source>
        <dbReference type="Proteomes" id="UP000641588"/>
    </source>
</evidence>
<comment type="caution">
    <text evidence="3">The sequence shown here is derived from an EMBL/GenBank/DDBJ whole genome shotgun (WGS) entry which is preliminary data.</text>
</comment>
<keyword evidence="1" id="KW-0472">Membrane</keyword>
<keyword evidence="3" id="KW-0808">Transferase</keyword>
<evidence type="ECO:0000259" key="2">
    <source>
        <dbReference type="Pfam" id="PF05050"/>
    </source>
</evidence>
<gene>
    <name evidence="3" type="ORF">GC093_04090</name>
</gene>
<dbReference type="AlphaFoldDB" id="A0A972GRD2"/>
<keyword evidence="1" id="KW-1133">Transmembrane helix</keyword>
<keyword evidence="3" id="KW-0489">Methyltransferase</keyword>
<feature type="domain" description="Methyltransferase FkbM" evidence="2">
    <location>
        <begin position="81"/>
        <end position="239"/>
    </location>
</feature>
<name>A0A972GRD2_9BACL</name>
<dbReference type="RefSeq" id="WP_171650583.1">
    <property type="nucleotide sequence ID" value="NZ_WHOD01000013.1"/>
</dbReference>
<accession>A0A972GRD2</accession>
<dbReference type="GO" id="GO:0008168">
    <property type="term" value="F:methyltransferase activity"/>
    <property type="evidence" value="ECO:0007669"/>
    <property type="project" value="UniProtKB-KW"/>
</dbReference>
<dbReference type="Proteomes" id="UP000641588">
    <property type="component" value="Unassembled WGS sequence"/>
</dbReference>
<sequence>MVDFVKYNSILREQERPIRFIIGRILMLTGLSKFIIINRDQFKIYFNPTAVTANYWMNPEKVYSEESFFTHFLESGDTVVDVGANIGALTLTAAHKVGDSGKVISVEAHPRTFRFLKNNINLNNFKNIDCYNVAVGENEGYINFSDNISSDDENGVTLDSKGIMIKVEKLDNILKNVGSTITLLKIDVEGFELFVLKGSTKVLQNVKHIYLESWEDHFKKYGYSTPELIRFITSQGFKLFKLHNHHLSAVEGNYVSRLCENLIATKDESELRQRLENYR</sequence>
<reference evidence="3" key="1">
    <citation type="submission" date="2019-10" db="EMBL/GenBank/DDBJ databases">
        <title>Description of Paenibacillus glebae sp. nov.</title>
        <authorList>
            <person name="Carlier A."/>
            <person name="Qi S."/>
        </authorList>
    </citation>
    <scope>NUCLEOTIDE SEQUENCE</scope>
    <source>
        <strain evidence="3">LMG 31456</strain>
    </source>
</reference>
<dbReference type="EMBL" id="WHOD01000013">
    <property type="protein sequence ID" value="NOU92417.1"/>
    <property type="molecule type" value="Genomic_DNA"/>
</dbReference>
<dbReference type="SUPFAM" id="SSF53335">
    <property type="entry name" value="S-adenosyl-L-methionine-dependent methyltransferases"/>
    <property type="match status" value="1"/>
</dbReference>
<feature type="transmembrane region" description="Helical" evidence="1">
    <location>
        <begin position="20"/>
        <end position="37"/>
    </location>
</feature>
<dbReference type="PANTHER" id="PTHR34203:SF15">
    <property type="entry name" value="SLL1173 PROTEIN"/>
    <property type="match status" value="1"/>
</dbReference>
<evidence type="ECO:0000256" key="1">
    <source>
        <dbReference type="SAM" id="Phobius"/>
    </source>
</evidence>
<dbReference type="PANTHER" id="PTHR34203">
    <property type="entry name" value="METHYLTRANSFERASE, FKBM FAMILY PROTEIN"/>
    <property type="match status" value="1"/>
</dbReference>
<keyword evidence="4" id="KW-1185">Reference proteome</keyword>